<dbReference type="NCBIfam" id="NF009752">
    <property type="entry name" value="PRK13261.1-2"/>
    <property type="match status" value="1"/>
</dbReference>
<feature type="domain" description="UreE urease accessory N-terminal" evidence="4">
    <location>
        <begin position="16"/>
        <end position="78"/>
    </location>
</feature>
<dbReference type="RefSeq" id="WP_163098066.1">
    <property type="nucleotide sequence ID" value="NZ_CP127523.1"/>
</dbReference>
<dbReference type="InterPro" id="IPR004029">
    <property type="entry name" value="UreE_N"/>
</dbReference>
<dbReference type="Pfam" id="PF02814">
    <property type="entry name" value="UreE_N"/>
    <property type="match status" value="1"/>
</dbReference>
<evidence type="ECO:0000313" key="5">
    <source>
        <dbReference type="EMBL" id="NDU42823.1"/>
    </source>
</evidence>
<protein>
    <submittedName>
        <fullName evidence="5">Urease accessory protein UreE</fullName>
    </submittedName>
</protein>
<gene>
    <name evidence="5" type="primary">ureE</name>
    <name evidence="5" type="ORF">GL267_09285</name>
</gene>
<dbReference type="InterPro" id="IPR012406">
    <property type="entry name" value="UreE"/>
</dbReference>
<evidence type="ECO:0000259" key="4">
    <source>
        <dbReference type="SMART" id="SM00988"/>
    </source>
</evidence>
<keyword evidence="3" id="KW-0143">Chaperone</keyword>
<dbReference type="GO" id="GO:0006457">
    <property type="term" value="P:protein folding"/>
    <property type="evidence" value="ECO:0007669"/>
    <property type="project" value="InterPro"/>
</dbReference>
<evidence type="ECO:0000256" key="1">
    <source>
        <dbReference type="ARBA" id="ARBA00022490"/>
    </source>
</evidence>
<keyword evidence="2" id="KW-0533">Nickel</keyword>
<dbReference type="AlphaFoldDB" id="A0A845U7I0"/>
<dbReference type="PIRSF" id="PIRSF036402">
    <property type="entry name" value="Ureas_acces_UreE"/>
    <property type="match status" value="1"/>
</dbReference>
<accession>A0A845U7I0</accession>
<evidence type="ECO:0000256" key="2">
    <source>
        <dbReference type="ARBA" id="ARBA00022596"/>
    </source>
</evidence>
<organism evidence="5">
    <name type="scientific">Acidithiobacillus ferrianus</name>
    <dbReference type="NCBI Taxonomy" id="2678518"/>
    <lineage>
        <taxon>Bacteria</taxon>
        <taxon>Pseudomonadati</taxon>
        <taxon>Pseudomonadota</taxon>
        <taxon>Acidithiobacillia</taxon>
        <taxon>Acidithiobacillales</taxon>
        <taxon>Acidithiobacillaceae</taxon>
        <taxon>Acidithiobacillus</taxon>
    </lineage>
</organism>
<keyword evidence="1" id="KW-0963">Cytoplasm</keyword>
<proteinExistence type="predicted"/>
<evidence type="ECO:0000256" key="3">
    <source>
        <dbReference type="ARBA" id="ARBA00023186"/>
    </source>
</evidence>
<name>A0A845U7I0_9PROT</name>
<reference evidence="5" key="1">
    <citation type="submission" date="2019-11" db="EMBL/GenBank/DDBJ databases">
        <title>Acidithiobacillus ferrianus sp. nov.: a facultatively anaerobic and extremely acidophilic chemolithoautotroph.</title>
        <authorList>
            <person name="Norris P.R."/>
            <person name="Falagan C."/>
            <person name="Moya-Beltran A."/>
            <person name="Castro M."/>
            <person name="Quatrini R."/>
            <person name="Johnson D.B."/>
        </authorList>
    </citation>
    <scope>NUCLEOTIDE SEQUENCE [LARGE SCALE GENOMIC DNA]</scope>
    <source>
        <strain evidence="5">MG</strain>
    </source>
</reference>
<comment type="caution">
    <text evidence="5">The sequence shown here is derived from an EMBL/GenBank/DDBJ whole genome shotgun (WGS) entry which is preliminary data.</text>
</comment>
<dbReference type="SUPFAM" id="SSF69287">
    <property type="entry name" value="Urease metallochaperone UreE, N-terminal domain"/>
    <property type="match status" value="1"/>
</dbReference>
<dbReference type="EMBL" id="WNJL01000035">
    <property type="protein sequence ID" value="NDU42823.1"/>
    <property type="molecule type" value="Genomic_DNA"/>
</dbReference>
<dbReference type="SMART" id="SM00988">
    <property type="entry name" value="UreE_N"/>
    <property type="match status" value="1"/>
</dbReference>
<dbReference type="GO" id="GO:0005737">
    <property type="term" value="C:cytoplasm"/>
    <property type="evidence" value="ECO:0007669"/>
    <property type="project" value="InterPro"/>
</dbReference>
<dbReference type="Gene3D" id="2.60.260.20">
    <property type="entry name" value="Urease metallochaperone UreE, N-terminal domain"/>
    <property type="match status" value="1"/>
</dbReference>
<dbReference type="GO" id="GO:0016151">
    <property type="term" value="F:nickel cation binding"/>
    <property type="evidence" value="ECO:0007669"/>
    <property type="project" value="InterPro"/>
</dbReference>
<dbReference type="InterPro" id="IPR036118">
    <property type="entry name" value="UreE_N_sf"/>
</dbReference>
<sequence>MITITHILGNARDHAISQALNHIEHDGRLETIVLDQQDTQRHRLRVNTDLGNEVAIALSRNEHLENGSVLLLESNRAIVVRLTLSQWLVFETRDIAAALELGYFAGNMHWKVRFDGVRLQVAVIGDPTGYLERLDHLIAEQKVIHVE</sequence>